<sequence>MIKTICLLVLLICSTTDSLDPNETEDYEIVIPDDINTKEEQNVYELSIVSDKESDSMDIYVVNVAPKSARKSKELNIEKIPKTPKRRRGWVAQNCKCIIRNRCADSDDCVKNEYYS</sequence>
<evidence type="ECO:0000313" key="2">
    <source>
        <dbReference type="EMBL" id="KNC25798.1"/>
    </source>
</evidence>
<evidence type="ECO:0000256" key="1">
    <source>
        <dbReference type="SAM" id="SignalP"/>
    </source>
</evidence>
<dbReference type="Proteomes" id="UP000037069">
    <property type="component" value="Unassembled WGS sequence"/>
</dbReference>
<protein>
    <submittedName>
        <fullName evidence="2">Uncharacterized protein</fullName>
    </submittedName>
</protein>
<name>A0A0L0C0G6_LUCCU</name>
<evidence type="ECO:0000313" key="3">
    <source>
        <dbReference type="Proteomes" id="UP000037069"/>
    </source>
</evidence>
<reference evidence="2 3" key="1">
    <citation type="journal article" date="2015" name="Nat. Commun.">
        <title>Lucilia cuprina genome unlocks parasitic fly biology to underpin future interventions.</title>
        <authorList>
            <person name="Anstead C.A."/>
            <person name="Korhonen P.K."/>
            <person name="Young N.D."/>
            <person name="Hall R.S."/>
            <person name="Jex A.R."/>
            <person name="Murali S.C."/>
            <person name="Hughes D.S."/>
            <person name="Lee S.F."/>
            <person name="Perry T."/>
            <person name="Stroehlein A.J."/>
            <person name="Ansell B.R."/>
            <person name="Breugelmans B."/>
            <person name="Hofmann A."/>
            <person name="Qu J."/>
            <person name="Dugan S."/>
            <person name="Lee S.L."/>
            <person name="Chao H."/>
            <person name="Dinh H."/>
            <person name="Han Y."/>
            <person name="Doddapaneni H.V."/>
            <person name="Worley K.C."/>
            <person name="Muzny D.M."/>
            <person name="Ioannidis P."/>
            <person name="Waterhouse R.M."/>
            <person name="Zdobnov E.M."/>
            <person name="James P.J."/>
            <person name="Bagnall N.H."/>
            <person name="Kotze A.C."/>
            <person name="Gibbs R.A."/>
            <person name="Richards S."/>
            <person name="Batterham P."/>
            <person name="Gasser R.B."/>
        </authorList>
    </citation>
    <scope>NUCLEOTIDE SEQUENCE [LARGE SCALE GENOMIC DNA]</scope>
    <source>
        <strain evidence="2 3">LS</strain>
        <tissue evidence="2">Full body</tissue>
    </source>
</reference>
<accession>A0A0L0C0G6</accession>
<dbReference type="EMBL" id="JRES01001070">
    <property type="protein sequence ID" value="KNC25798.1"/>
    <property type="molecule type" value="Genomic_DNA"/>
</dbReference>
<dbReference type="AlphaFoldDB" id="A0A0L0C0G6"/>
<organism evidence="2 3">
    <name type="scientific">Lucilia cuprina</name>
    <name type="common">Green bottle fly</name>
    <name type="synonym">Australian sheep blowfly</name>
    <dbReference type="NCBI Taxonomy" id="7375"/>
    <lineage>
        <taxon>Eukaryota</taxon>
        <taxon>Metazoa</taxon>
        <taxon>Ecdysozoa</taxon>
        <taxon>Arthropoda</taxon>
        <taxon>Hexapoda</taxon>
        <taxon>Insecta</taxon>
        <taxon>Pterygota</taxon>
        <taxon>Neoptera</taxon>
        <taxon>Endopterygota</taxon>
        <taxon>Diptera</taxon>
        <taxon>Brachycera</taxon>
        <taxon>Muscomorpha</taxon>
        <taxon>Oestroidea</taxon>
        <taxon>Calliphoridae</taxon>
        <taxon>Luciliinae</taxon>
        <taxon>Lucilia</taxon>
    </lineage>
</organism>
<keyword evidence="1" id="KW-0732">Signal</keyword>
<comment type="caution">
    <text evidence="2">The sequence shown here is derived from an EMBL/GenBank/DDBJ whole genome shotgun (WGS) entry which is preliminary data.</text>
</comment>
<gene>
    <name evidence="2" type="ORF">FF38_05461</name>
</gene>
<feature type="signal peptide" evidence="1">
    <location>
        <begin position="1"/>
        <end position="18"/>
    </location>
</feature>
<feature type="chain" id="PRO_5005535542" evidence="1">
    <location>
        <begin position="19"/>
        <end position="116"/>
    </location>
</feature>
<proteinExistence type="predicted"/>
<keyword evidence="3" id="KW-1185">Reference proteome</keyword>